<dbReference type="Proteomes" id="UP001383192">
    <property type="component" value="Unassembled WGS sequence"/>
</dbReference>
<evidence type="ECO:0000256" key="1">
    <source>
        <dbReference type="ARBA" id="ARBA00022723"/>
    </source>
</evidence>
<dbReference type="InterPro" id="IPR002939">
    <property type="entry name" value="DnaJ_C"/>
</dbReference>
<dbReference type="SUPFAM" id="SSF57938">
    <property type="entry name" value="DnaJ/Hsp40 cysteine-rich domain"/>
    <property type="match status" value="1"/>
</dbReference>
<evidence type="ECO:0000313" key="8">
    <source>
        <dbReference type="EMBL" id="KAK7044181.1"/>
    </source>
</evidence>
<dbReference type="InterPro" id="IPR044713">
    <property type="entry name" value="DNJA1/2-like"/>
</dbReference>
<evidence type="ECO:0000256" key="2">
    <source>
        <dbReference type="ARBA" id="ARBA00022737"/>
    </source>
</evidence>
<evidence type="ECO:0000256" key="4">
    <source>
        <dbReference type="ARBA" id="ARBA00022833"/>
    </source>
</evidence>
<name>A0AAW0D061_9AGAR</name>
<evidence type="ECO:0000259" key="7">
    <source>
        <dbReference type="PROSITE" id="PS51188"/>
    </source>
</evidence>
<keyword evidence="9" id="KW-1185">Reference proteome</keyword>
<protein>
    <recommendedName>
        <fullName evidence="7">CR-type domain-containing protein</fullName>
    </recommendedName>
</protein>
<keyword evidence="2" id="KW-0677">Repeat</keyword>
<dbReference type="GO" id="GO:0030544">
    <property type="term" value="F:Hsp70 protein binding"/>
    <property type="evidence" value="ECO:0007669"/>
    <property type="project" value="InterPro"/>
</dbReference>
<feature type="compositionally biased region" description="Acidic residues" evidence="6">
    <location>
        <begin position="376"/>
        <end position="390"/>
    </location>
</feature>
<dbReference type="Pfam" id="PF00684">
    <property type="entry name" value="DnaJ_CXXCXGXG"/>
    <property type="match status" value="1"/>
</dbReference>
<dbReference type="GO" id="GO:0008270">
    <property type="term" value="F:zinc ion binding"/>
    <property type="evidence" value="ECO:0007669"/>
    <property type="project" value="UniProtKB-KW"/>
</dbReference>
<evidence type="ECO:0000256" key="3">
    <source>
        <dbReference type="ARBA" id="ARBA00022771"/>
    </source>
</evidence>
<dbReference type="Gene3D" id="2.10.230.10">
    <property type="entry name" value="Heat shock protein DnaJ, cysteine-rich domain"/>
    <property type="match status" value="1"/>
</dbReference>
<dbReference type="SUPFAM" id="SSF46565">
    <property type="entry name" value="Chaperone J-domain"/>
    <property type="match status" value="1"/>
</dbReference>
<dbReference type="Pfam" id="PF01556">
    <property type="entry name" value="DnaJ_C"/>
    <property type="match status" value="1"/>
</dbReference>
<dbReference type="InterPro" id="IPR036410">
    <property type="entry name" value="HSP_DnaJ_Cys-rich_dom_sf"/>
</dbReference>
<keyword evidence="1 5" id="KW-0479">Metal-binding</keyword>
<feature type="region of interest" description="Disordered" evidence="6">
    <location>
        <begin position="364"/>
        <end position="404"/>
    </location>
</feature>
<proteinExistence type="predicted"/>
<evidence type="ECO:0000313" key="9">
    <source>
        <dbReference type="Proteomes" id="UP001383192"/>
    </source>
</evidence>
<dbReference type="InterPro" id="IPR001305">
    <property type="entry name" value="HSP_DnaJ_Cys-rich_dom"/>
</dbReference>
<accession>A0AAW0D061</accession>
<feature type="domain" description="CR-type" evidence="7">
    <location>
        <begin position="100"/>
        <end position="185"/>
    </location>
</feature>
<evidence type="ECO:0000256" key="6">
    <source>
        <dbReference type="SAM" id="MobiDB-lite"/>
    </source>
</evidence>
<evidence type="ECO:0000256" key="5">
    <source>
        <dbReference type="PROSITE-ProRule" id="PRU00546"/>
    </source>
</evidence>
<dbReference type="PANTHER" id="PTHR43888">
    <property type="entry name" value="DNAJ-LIKE-2, ISOFORM A-RELATED"/>
    <property type="match status" value="1"/>
</dbReference>
<reference evidence="8 9" key="1">
    <citation type="submission" date="2024-01" db="EMBL/GenBank/DDBJ databases">
        <title>A draft genome for a cacao thread blight-causing isolate of Paramarasmius palmivorus.</title>
        <authorList>
            <person name="Baruah I.K."/>
            <person name="Bukari Y."/>
            <person name="Amoako-Attah I."/>
            <person name="Meinhardt L.W."/>
            <person name="Bailey B.A."/>
            <person name="Cohen S.P."/>
        </authorList>
    </citation>
    <scope>NUCLEOTIDE SEQUENCE [LARGE SCALE GENOMIC DNA]</scope>
    <source>
        <strain evidence="8 9">GH-12</strain>
    </source>
</reference>
<dbReference type="InterPro" id="IPR036869">
    <property type="entry name" value="J_dom_sf"/>
</dbReference>
<sequence length="404" mass="44398">MEGSQLRLRKLTGRRLETFTQTNYEILSDPESRATYDESGMEGLSGGGSGPGMDDIFSQFFPGPGGAFFGFDFGGPPPRRSKGTDSVIPYDVTLEDLYNGKSVKMNMEKEVVCGLCKGSGAKGSAKPKPCATCDGKGYTFVTTQLSGSRLGTSRSRCSDCNGEGQKLKEKDRCKKCKGSKTVKEKTRQEIFIEKGMTDRQRIVLAGAGDEEPGIPPGDVVFVLRAAQHESFERSGSDLLTHVKITLSEALLGFSRILITHLDGRGIKVSSPPGKIFESGSTIRIRGEGMPIYKRPDQKGDLFVILEIEMPDKEWLSKVDRAALEKLLPPKKADVEPQPEIVDDANFEDSDIMEVRAQSFAASPDFFDHGFSRQFGEGDDDDWEDEDDEEFGYGPRPGEPECRPQ</sequence>
<dbReference type="SUPFAM" id="SSF49493">
    <property type="entry name" value="HSP40/DnaJ peptide-binding domain"/>
    <property type="match status" value="2"/>
</dbReference>
<keyword evidence="4 5" id="KW-0862">Zinc</keyword>
<feature type="zinc finger region" description="CR-type" evidence="5">
    <location>
        <begin position="100"/>
        <end position="185"/>
    </location>
</feature>
<dbReference type="CDD" id="cd10747">
    <property type="entry name" value="DnaJ_C"/>
    <property type="match status" value="1"/>
</dbReference>
<dbReference type="GO" id="GO:0051082">
    <property type="term" value="F:unfolded protein binding"/>
    <property type="evidence" value="ECO:0007669"/>
    <property type="project" value="InterPro"/>
</dbReference>
<dbReference type="GO" id="GO:0006457">
    <property type="term" value="P:protein folding"/>
    <property type="evidence" value="ECO:0007669"/>
    <property type="project" value="InterPro"/>
</dbReference>
<dbReference type="EMBL" id="JAYKXP010000026">
    <property type="protein sequence ID" value="KAK7044181.1"/>
    <property type="molecule type" value="Genomic_DNA"/>
</dbReference>
<gene>
    <name evidence="8" type="ORF">VNI00_007901</name>
</gene>
<organism evidence="8 9">
    <name type="scientific">Paramarasmius palmivorus</name>
    <dbReference type="NCBI Taxonomy" id="297713"/>
    <lineage>
        <taxon>Eukaryota</taxon>
        <taxon>Fungi</taxon>
        <taxon>Dikarya</taxon>
        <taxon>Basidiomycota</taxon>
        <taxon>Agaricomycotina</taxon>
        <taxon>Agaricomycetes</taxon>
        <taxon>Agaricomycetidae</taxon>
        <taxon>Agaricales</taxon>
        <taxon>Marasmiineae</taxon>
        <taxon>Marasmiaceae</taxon>
        <taxon>Paramarasmius</taxon>
    </lineage>
</organism>
<dbReference type="FunFam" id="2.10.230.10:FF:000001">
    <property type="entry name" value="DnaJ subfamily A member 2"/>
    <property type="match status" value="1"/>
</dbReference>
<keyword evidence="3 5" id="KW-0863">Zinc-finger</keyword>
<comment type="caution">
    <text evidence="8">The sequence shown here is derived from an EMBL/GenBank/DDBJ whole genome shotgun (WGS) entry which is preliminary data.</text>
</comment>
<dbReference type="Gene3D" id="2.60.260.20">
    <property type="entry name" value="Urease metallochaperone UreE, N-terminal domain"/>
    <property type="match status" value="2"/>
</dbReference>
<dbReference type="FunFam" id="2.60.260.20:FF:000003">
    <property type="entry name" value="DnaJ subfamily A member 2"/>
    <property type="match status" value="1"/>
</dbReference>
<dbReference type="InterPro" id="IPR008971">
    <property type="entry name" value="HSP40/DnaJ_pept-bd"/>
</dbReference>
<dbReference type="AlphaFoldDB" id="A0AAW0D061"/>
<dbReference type="PROSITE" id="PS51188">
    <property type="entry name" value="ZF_CR"/>
    <property type="match status" value="1"/>
</dbReference>
<dbReference type="CDD" id="cd10719">
    <property type="entry name" value="DnaJ_zf"/>
    <property type="match status" value="1"/>
</dbReference>